<comment type="caution">
    <text evidence="3">The sequence shown here is derived from an EMBL/GenBank/DDBJ whole genome shotgun (WGS) entry which is preliminary data.</text>
</comment>
<organism evidence="3 4">
    <name type="scientific">Pseudofrankia asymbiotica</name>
    <dbReference type="NCBI Taxonomy" id="1834516"/>
    <lineage>
        <taxon>Bacteria</taxon>
        <taxon>Bacillati</taxon>
        <taxon>Actinomycetota</taxon>
        <taxon>Actinomycetes</taxon>
        <taxon>Frankiales</taxon>
        <taxon>Frankiaceae</taxon>
        <taxon>Pseudofrankia</taxon>
    </lineage>
</organism>
<dbReference type="InterPro" id="IPR044855">
    <property type="entry name" value="CoA-Trfase_III_dom3_sf"/>
</dbReference>
<dbReference type="EMBL" id="MOMC01000005">
    <property type="protein sequence ID" value="ONH33410.1"/>
    <property type="molecule type" value="Genomic_DNA"/>
</dbReference>
<evidence type="ECO:0000256" key="1">
    <source>
        <dbReference type="ARBA" id="ARBA00022679"/>
    </source>
</evidence>
<evidence type="ECO:0000313" key="4">
    <source>
        <dbReference type="Proteomes" id="UP000188929"/>
    </source>
</evidence>
<evidence type="ECO:0000313" key="3">
    <source>
        <dbReference type="EMBL" id="ONH33410.1"/>
    </source>
</evidence>
<dbReference type="PANTHER" id="PTHR48207">
    <property type="entry name" value="SUCCINATE--HYDROXYMETHYLGLUTARATE COA-TRANSFERASE"/>
    <property type="match status" value="1"/>
</dbReference>
<dbReference type="GO" id="GO:0008410">
    <property type="term" value="F:CoA-transferase activity"/>
    <property type="evidence" value="ECO:0007669"/>
    <property type="project" value="TreeGrafter"/>
</dbReference>
<name>A0A1V2IK71_9ACTN</name>
<dbReference type="InterPro" id="IPR003673">
    <property type="entry name" value="CoA-Trfase_fam_III"/>
</dbReference>
<evidence type="ECO:0000256" key="2">
    <source>
        <dbReference type="SAM" id="MobiDB-lite"/>
    </source>
</evidence>
<accession>A0A1V2IK71</accession>
<dbReference type="PANTHER" id="PTHR48207:SF3">
    <property type="entry name" value="SUCCINATE--HYDROXYMETHYLGLUTARATE COA-TRANSFERASE"/>
    <property type="match status" value="1"/>
</dbReference>
<dbReference type="SUPFAM" id="SSF89796">
    <property type="entry name" value="CoA-transferase family III (CaiB/BaiF)"/>
    <property type="match status" value="1"/>
</dbReference>
<dbReference type="Proteomes" id="UP000188929">
    <property type="component" value="Unassembled WGS sequence"/>
</dbReference>
<dbReference type="InterPro" id="IPR023606">
    <property type="entry name" value="CoA-Trfase_III_dom_1_sf"/>
</dbReference>
<protein>
    <submittedName>
        <fullName evidence="3">Formyl-CoA transferase</fullName>
    </submittedName>
</protein>
<dbReference type="Gene3D" id="3.30.1540.10">
    <property type="entry name" value="formyl-coa transferase, domain 3"/>
    <property type="match status" value="1"/>
</dbReference>
<keyword evidence="1 3" id="KW-0808">Transferase</keyword>
<feature type="region of interest" description="Disordered" evidence="2">
    <location>
        <begin position="1"/>
        <end position="22"/>
    </location>
</feature>
<dbReference type="STRING" id="1834516.BL253_01955"/>
<sequence>MSHVTTSTSTTASTTPETGPAAPGALPLAGLLVVGLEQAVAAPLATRHLADLGARVVKVENPNGGDMARSYDGAWHGEIGAHFAWLNRGKESFAVNLRDPRGAAALEELVSRADVVVQNLAPGAAARRGLASEQLHARYPRIIAVDISGYGEGGPLSHKRAYDLLVQSESGSCAITGHEGHPAKAGVPLADIGGGMYTLTSVLAALHARTTTGRGAAIQVGLFDAAVEWMGYALNFTMGSGLVQEPNGVSSPAVSPYGNYPTADGQVLVLGTTNNGEWQRLAREVLGRPDLADDPRFTENDGRVSGRAELDVHLAAWASGVTLEDARERLDKAGIGNARLNTVPDVIDHPHLAARDRWREVSSPAGPVRAVLPPPVNKDWDFPMGDIPALGAHTTSILTELGRTADDLAALRADGVI</sequence>
<keyword evidence="4" id="KW-1185">Reference proteome</keyword>
<reference evidence="4" key="1">
    <citation type="submission" date="2016-10" db="EMBL/GenBank/DDBJ databases">
        <title>Frankia sp. NRRL B-16386 Genome sequencing.</title>
        <authorList>
            <person name="Ghodhbane-Gtari F."/>
            <person name="Swanson E."/>
            <person name="Gueddou A."/>
            <person name="Hezbri K."/>
            <person name="Ktari K."/>
            <person name="Nouioui I."/>
            <person name="Morris K."/>
            <person name="Simpson S."/>
            <person name="Abebe-Akele F."/>
            <person name="Thomas K."/>
            <person name="Gtari M."/>
            <person name="Tisa L.S."/>
        </authorList>
    </citation>
    <scope>NUCLEOTIDE SEQUENCE [LARGE SCALE GENOMIC DNA]</scope>
    <source>
        <strain evidence="4">NRRL B-16386</strain>
    </source>
</reference>
<dbReference type="Pfam" id="PF02515">
    <property type="entry name" value="CoA_transf_3"/>
    <property type="match status" value="1"/>
</dbReference>
<dbReference type="AlphaFoldDB" id="A0A1V2IK71"/>
<dbReference type="Gene3D" id="3.40.50.10540">
    <property type="entry name" value="Crotonobetainyl-coa:carnitine coa-transferase, domain 1"/>
    <property type="match status" value="1"/>
</dbReference>
<dbReference type="InterPro" id="IPR050483">
    <property type="entry name" value="CoA-transferase_III_domain"/>
</dbReference>
<gene>
    <name evidence="3" type="ORF">BL253_01955</name>
</gene>
<dbReference type="RefSeq" id="WP_076813132.1">
    <property type="nucleotide sequence ID" value="NZ_MOMC01000005.1"/>
</dbReference>
<proteinExistence type="predicted"/>